<keyword evidence="3" id="KW-1185">Reference proteome</keyword>
<accession>A0A8H5BRM9</accession>
<proteinExistence type="predicted"/>
<protein>
    <submittedName>
        <fullName evidence="2">Uncharacterized protein</fullName>
    </submittedName>
</protein>
<evidence type="ECO:0000256" key="1">
    <source>
        <dbReference type="SAM" id="MobiDB-lite"/>
    </source>
</evidence>
<gene>
    <name evidence="2" type="ORF">D9619_013314</name>
</gene>
<dbReference type="Proteomes" id="UP000567179">
    <property type="component" value="Unassembled WGS sequence"/>
</dbReference>
<comment type="caution">
    <text evidence="2">The sequence shown here is derived from an EMBL/GenBank/DDBJ whole genome shotgun (WGS) entry which is preliminary data.</text>
</comment>
<evidence type="ECO:0000313" key="2">
    <source>
        <dbReference type="EMBL" id="KAF5328340.1"/>
    </source>
</evidence>
<evidence type="ECO:0000313" key="3">
    <source>
        <dbReference type="Proteomes" id="UP000567179"/>
    </source>
</evidence>
<feature type="region of interest" description="Disordered" evidence="1">
    <location>
        <begin position="274"/>
        <end position="322"/>
    </location>
</feature>
<dbReference type="EMBL" id="JAACJJ010000004">
    <property type="protein sequence ID" value="KAF5328340.1"/>
    <property type="molecule type" value="Genomic_DNA"/>
</dbReference>
<name>A0A8H5BRM9_9AGAR</name>
<organism evidence="2 3">
    <name type="scientific">Psilocybe cf. subviscida</name>
    <dbReference type="NCBI Taxonomy" id="2480587"/>
    <lineage>
        <taxon>Eukaryota</taxon>
        <taxon>Fungi</taxon>
        <taxon>Dikarya</taxon>
        <taxon>Basidiomycota</taxon>
        <taxon>Agaricomycotina</taxon>
        <taxon>Agaricomycetes</taxon>
        <taxon>Agaricomycetidae</taxon>
        <taxon>Agaricales</taxon>
        <taxon>Agaricineae</taxon>
        <taxon>Strophariaceae</taxon>
        <taxon>Psilocybe</taxon>
    </lineage>
</organism>
<dbReference type="AlphaFoldDB" id="A0A8H5BRM9"/>
<reference evidence="2 3" key="1">
    <citation type="journal article" date="2020" name="ISME J.">
        <title>Uncovering the hidden diversity of litter-decomposition mechanisms in mushroom-forming fungi.</title>
        <authorList>
            <person name="Floudas D."/>
            <person name="Bentzer J."/>
            <person name="Ahren D."/>
            <person name="Johansson T."/>
            <person name="Persson P."/>
            <person name="Tunlid A."/>
        </authorList>
    </citation>
    <scope>NUCLEOTIDE SEQUENCE [LARGE SCALE GENOMIC DNA]</scope>
    <source>
        <strain evidence="2 3">CBS 101986</strain>
    </source>
</reference>
<sequence>MSSTVNSQSVPACLRGLARMTGIAILGNPVTADSVRAGKLIDLDGQLYLGAKDHEHILGVFRFFNATNLDFSEPRAYFIEASFALMPTERGVVPYEKEVVDVDTDELTAIDIFGDLQWVLPLPPSVDPDSIKPYVHVSGMAGNPDKAKGTWSVTMEPYLSSLLKTEPGSSPPQRPRASFFCTHANKFGNSGSRPIPFMGRYLTMAGYLTDVVLKENSHHITAFHLIVDSFEFMGIEPGASASGGMLKNTLDSDSPNMARKRGFAKFSAQKKKATADLLAAQEPDTPTPIAGPSQKKRKAVERVDTNASESGTVPVNDVFGKN</sequence>
<dbReference type="OrthoDB" id="3050469at2759"/>